<evidence type="ECO:0000313" key="2">
    <source>
        <dbReference type="Proteomes" id="UP000306552"/>
    </source>
</evidence>
<dbReference type="EMBL" id="SWMU01000003">
    <property type="protein sequence ID" value="TKS56041.1"/>
    <property type="molecule type" value="Genomic_DNA"/>
</dbReference>
<dbReference type="Proteomes" id="UP000306552">
    <property type="component" value="Unassembled WGS sequence"/>
</dbReference>
<name>A0A4U5TQN7_9FLAO</name>
<protein>
    <submittedName>
        <fullName evidence="1">Uncharacterized protein</fullName>
    </submittedName>
</protein>
<dbReference type="AlphaFoldDB" id="A0A4U5TQN7"/>
<sequence>MAWLFKFRSTKRLFLLCPTWFLEPKLRKEYKDNPFFLTSLGGSFSFDRIQIQQIKSLVCDKGVRKICIVANPQCKFIQNIIKPESLYSTTTEELLAKIYHKKYDDIQNEKSFKDKCLRLSILHAEFQIAVLRSKPDISSLFEDYNLEISIVINHTPEVTRTKG</sequence>
<organism evidence="1 2">
    <name type="scientific">Mesohalobacter halotolerans</name>
    <dbReference type="NCBI Taxonomy" id="1883405"/>
    <lineage>
        <taxon>Bacteria</taxon>
        <taxon>Pseudomonadati</taxon>
        <taxon>Bacteroidota</taxon>
        <taxon>Flavobacteriia</taxon>
        <taxon>Flavobacteriales</taxon>
        <taxon>Flavobacteriaceae</taxon>
        <taxon>Mesohalobacter</taxon>
    </lineage>
</organism>
<keyword evidence="2" id="KW-1185">Reference proteome</keyword>
<accession>A0A4U5TQN7</accession>
<dbReference type="RefSeq" id="WP_138932155.1">
    <property type="nucleotide sequence ID" value="NZ_SWMU01000003.1"/>
</dbReference>
<reference evidence="1 2" key="1">
    <citation type="submission" date="2019-04" db="EMBL/GenBank/DDBJ databases">
        <title>Psychroflexus halotolerans sp. nov., isolated from a marine solar saltern.</title>
        <authorList>
            <person name="Feng X."/>
        </authorList>
    </citation>
    <scope>NUCLEOTIDE SEQUENCE [LARGE SCALE GENOMIC DNA]</scope>
    <source>
        <strain evidence="1 2">WDS2C27</strain>
    </source>
</reference>
<evidence type="ECO:0000313" key="1">
    <source>
        <dbReference type="EMBL" id="TKS56041.1"/>
    </source>
</evidence>
<comment type="caution">
    <text evidence="1">The sequence shown here is derived from an EMBL/GenBank/DDBJ whole genome shotgun (WGS) entry which is preliminary data.</text>
</comment>
<gene>
    <name evidence="1" type="ORF">FCN74_08425</name>
</gene>
<dbReference type="OrthoDB" id="1161221at2"/>
<proteinExistence type="predicted"/>